<proteinExistence type="predicted"/>
<dbReference type="AlphaFoldDB" id="H0R2J6"/>
<dbReference type="Proteomes" id="UP000035034">
    <property type="component" value="Unassembled WGS sequence"/>
</dbReference>
<name>H0R2J6_9ACTN</name>
<accession>H0R2J6</accession>
<comment type="caution">
    <text evidence="3">The sequence shown here is derived from an EMBL/GenBank/DDBJ whole genome shotgun (WGS) entry which is preliminary data.</text>
</comment>
<evidence type="ECO:0000313" key="4">
    <source>
        <dbReference type="Proteomes" id="UP000035034"/>
    </source>
</evidence>
<keyword evidence="4" id="KW-1185">Reference proteome</keyword>
<evidence type="ECO:0000256" key="1">
    <source>
        <dbReference type="SAM" id="MobiDB-lite"/>
    </source>
</evidence>
<feature type="region of interest" description="Disordered" evidence="1">
    <location>
        <begin position="109"/>
        <end position="132"/>
    </location>
</feature>
<dbReference type="STRING" id="1077974.GOEFS_080_00090"/>
<gene>
    <name evidence="3" type="ORF">GOEFS_080_00090</name>
</gene>
<organism evidence="3 4">
    <name type="scientific">Gordonia effusa NBRC 100432</name>
    <dbReference type="NCBI Taxonomy" id="1077974"/>
    <lineage>
        <taxon>Bacteria</taxon>
        <taxon>Bacillati</taxon>
        <taxon>Actinomycetota</taxon>
        <taxon>Actinomycetes</taxon>
        <taxon>Mycobacteriales</taxon>
        <taxon>Gordoniaceae</taxon>
        <taxon>Gordonia</taxon>
    </lineage>
</organism>
<keyword evidence="2" id="KW-1133">Transmembrane helix</keyword>
<keyword evidence="2" id="KW-0812">Transmembrane</keyword>
<feature type="transmembrane region" description="Helical" evidence="2">
    <location>
        <begin position="81"/>
        <end position="103"/>
    </location>
</feature>
<protein>
    <submittedName>
        <fullName evidence="3">Uncharacterized protein</fullName>
    </submittedName>
</protein>
<evidence type="ECO:0000313" key="3">
    <source>
        <dbReference type="EMBL" id="GAB19297.1"/>
    </source>
</evidence>
<evidence type="ECO:0000256" key="2">
    <source>
        <dbReference type="SAM" id="Phobius"/>
    </source>
</evidence>
<reference evidence="3 4" key="1">
    <citation type="submission" date="2011-12" db="EMBL/GenBank/DDBJ databases">
        <title>Whole genome shotgun sequence of Gordonia effusa NBRC 100432.</title>
        <authorList>
            <person name="Yoshida I."/>
            <person name="Takarada H."/>
            <person name="Hosoyama A."/>
            <person name="Tsuchikane K."/>
            <person name="Katsumata H."/>
            <person name="Yamazaki S."/>
            <person name="Fujita N."/>
        </authorList>
    </citation>
    <scope>NUCLEOTIDE SEQUENCE [LARGE SCALE GENOMIC DNA]</scope>
    <source>
        <strain evidence="3 4">NBRC 100432</strain>
    </source>
</reference>
<keyword evidence="2" id="KW-0472">Membrane</keyword>
<dbReference type="EMBL" id="BAEH01000080">
    <property type="protein sequence ID" value="GAB19297.1"/>
    <property type="molecule type" value="Genomic_DNA"/>
</dbReference>
<feature type="compositionally biased region" description="Basic residues" evidence="1">
    <location>
        <begin position="122"/>
        <end position="132"/>
    </location>
</feature>
<feature type="transmembrane region" description="Helical" evidence="2">
    <location>
        <begin position="21"/>
        <end position="44"/>
    </location>
</feature>
<sequence length="132" mass="13793">MGARVSGADARQSTRQWWLRRIAVGALAVLFILTVGIAVVDLAVDDDSSTRVNASTAEAANPQKQALAPPPILPESPSIPISVWLLAGAAAIVLTSPGAVWALTNYGPAKGVSSDSDPDHRCRLRRRSGAGR</sequence>